<dbReference type="Gene3D" id="3.30.1310.10">
    <property type="entry name" value="Nucleoid-associated protein YbaB-like domain"/>
    <property type="match status" value="1"/>
</dbReference>
<evidence type="ECO:0000313" key="3">
    <source>
        <dbReference type="Proteomes" id="UP001601992"/>
    </source>
</evidence>
<feature type="region of interest" description="Disordered" evidence="1">
    <location>
        <begin position="109"/>
        <end position="178"/>
    </location>
</feature>
<reference evidence="2 3" key="1">
    <citation type="submission" date="2024-10" db="EMBL/GenBank/DDBJ databases">
        <title>The Natural Products Discovery Center: Release of the First 8490 Sequenced Strains for Exploring Actinobacteria Biosynthetic Diversity.</title>
        <authorList>
            <person name="Kalkreuter E."/>
            <person name="Kautsar S.A."/>
            <person name="Yang D."/>
            <person name="Bader C.D."/>
            <person name="Teijaro C.N."/>
            <person name="Fluegel L."/>
            <person name="Davis C.M."/>
            <person name="Simpson J.R."/>
            <person name="Lauterbach L."/>
            <person name="Steele A.D."/>
            <person name="Gui C."/>
            <person name="Meng S."/>
            <person name="Li G."/>
            <person name="Viehrig K."/>
            <person name="Ye F."/>
            <person name="Su P."/>
            <person name="Kiefer A.F."/>
            <person name="Nichols A."/>
            <person name="Cepeda A.J."/>
            <person name="Yan W."/>
            <person name="Fan B."/>
            <person name="Jiang Y."/>
            <person name="Adhikari A."/>
            <person name="Zheng C.-J."/>
            <person name="Schuster L."/>
            <person name="Cowan T.M."/>
            <person name="Smanski M.J."/>
            <person name="Chevrette M.G."/>
            <person name="De Carvalho L.P.S."/>
            <person name="Shen B."/>
        </authorList>
    </citation>
    <scope>NUCLEOTIDE SEQUENCE [LARGE SCALE GENOMIC DNA]</scope>
    <source>
        <strain evidence="2 3">NPDC002593</strain>
    </source>
</reference>
<feature type="compositionally biased region" description="Basic and acidic residues" evidence="1">
    <location>
        <begin position="153"/>
        <end position="162"/>
    </location>
</feature>
<evidence type="ECO:0000256" key="1">
    <source>
        <dbReference type="SAM" id="MobiDB-lite"/>
    </source>
</evidence>
<feature type="compositionally biased region" description="Low complexity" evidence="1">
    <location>
        <begin position="122"/>
        <end position="145"/>
    </location>
</feature>
<protein>
    <recommendedName>
        <fullName evidence="4">YbaB/EbfC DNA-binding family protein</fullName>
    </recommendedName>
</protein>
<evidence type="ECO:0008006" key="4">
    <source>
        <dbReference type="Google" id="ProtNLM"/>
    </source>
</evidence>
<dbReference type="EMBL" id="JBIAQY010000003">
    <property type="protein sequence ID" value="MFF3568605.1"/>
    <property type="molecule type" value="Genomic_DNA"/>
</dbReference>
<dbReference type="Proteomes" id="UP001601992">
    <property type="component" value="Unassembled WGS sequence"/>
</dbReference>
<dbReference type="InterPro" id="IPR036894">
    <property type="entry name" value="YbaB-like_sf"/>
</dbReference>
<sequence length="178" mass="19375">MRGLFSVVNLDEWEQQLRRRVAEIHHHGEQVAAKAAAVRGRGEVNGVQIEVDARGDITNLQIAPGAMRWSSNQLTVALLECHRKARADAKAKTNRAIDEADPRIRNQLEQTHAPESAPPPTRHSSPRTTSRPPPTSTSNAATSTADGPTVPELQHRAGKDQRGSPLCARRPIGITVSN</sequence>
<evidence type="ECO:0000313" key="2">
    <source>
        <dbReference type="EMBL" id="MFF3568605.1"/>
    </source>
</evidence>
<dbReference type="RefSeq" id="WP_387403531.1">
    <property type="nucleotide sequence ID" value="NZ_JBIAQY010000003.1"/>
</dbReference>
<accession>A0ABW6RX56</accession>
<keyword evidence="3" id="KW-1185">Reference proteome</keyword>
<comment type="caution">
    <text evidence="2">The sequence shown here is derived from an EMBL/GenBank/DDBJ whole genome shotgun (WGS) entry which is preliminary data.</text>
</comment>
<proteinExistence type="predicted"/>
<organism evidence="2 3">
    <name type="scientific">Nocardia jiangxiensis</name>
    <dbReference type="NCBI Taxonomy" id="282685"/>
    <lineage>
        <taxon>Bacteria</taxon>
        <taxon>Bacillati</taxon>
        <taxon>Actinomycetota</taxon>
        <taxon>Actinomycetes</taxon>
        <taxon>Mycobacteriales</taxon>
        <taxon>Nocardiaceae</taxon>
        <taxon>Nocardia</taxon>
    </lineage>
</organism>
<gene>
    <name evidence="2" type="ORF">ACFYXQ_12605</name>
</gene>
<name>A0ABW6RX56_9NOCA</name>